<sequence length="100" mass="10780">MFPVCPFPFASLSILRFRSLRAFQSVSNQLVGLIGGSRSELTVLHAWGAVDFCLGKRAANPAAILVLISSVFISDVEFVCSHSSCASSFFSSHGFTSKDF</sequence>
<protein>
    <submittedName>
        <fullName evidence="1">Uncharacterized protein</fullName>
    </submittedName>
</protein>
<keyword evidence="2" id="KW-1185">Reference proteome</keyword>
<name>A0A314ZTV7_PRUYE</name>
<organism evidence="1 2">
    <name type="scientific">Prunus yedoensis var. nudiflora</name>
    <dbReference type="NCBI Taxonomy" id="2094558"/>
    <lineage>
        <taxon>Eukaryota</taxon>
        <taxon>Viridiplantae</taxon>
        <taxon>Streptophyta</taxon>
        <taxon>Embryophyta</taxon>
        <taxon>Tracheophyta</taxon>
        <taxon>Spermatophyta</taxon>
        <taxon>Magnoliopsida</taxon>
        <taxon>eudicotyledons</taxon>
        <taxon>Gunneridae</taxon>
        <taxon>Pentapetalae</taxon>
        <taxon>rosids</taxon>
        <taxon>fabids</taxon>
        <taxon>Rosales</taxon>
        <taxon>Rosaceae</taxon>
        <taxon>Amygdaloideae</taxon>
        <taxon>Amygdaleae</taxon>
        <taxon>Prunus</taxon>
    </lineage>
</organism>
<proteinExistence type="predicted"/>
<dbReference type="EMBL" id="PJQY01000004">
    <property type="protein sequence ID" value="PQQ21783.1"/>
    <property type="molecule type" value="Genomic_DNA"/>
</dbReference>
<reference evidence="1 2" key="1">
    <citation type="submission" date="2018-02" db="EMBL/GenBank/DDBJ databases">
        <title>Draft genome of wild Prunus yedoensis var. nudiflora.</title>
        <authorList>
            <person name="Baek S."/>
            <person name="Kim J.-H."/>
            <person name="Choi K."/>
            <person name="Kim G.-B."/>
            <person name="Cho A."/>
            <person name="Jang H."/>
            <person name="Shin C.-H."/>
            <person name="Yu H.-J."/>
            <person name="Mun J.-H."/>
        </authorList>
    </citation>
    <scope>NUCLEOTIDE SEQUENCE [LARGE SCALE GENOMIC DNA]</scope>
    <source>
        <strain evidence="2">cv. Jeju island</strain>
        <tissue evidence="1">Leaf</tissue>
    </source>
</reference>
<dbReference type="AlphaFoldDB" id="A0A314ZTV7"/>
<dbReference type="Proteomes" id="UP000250321">
    <property type="component" value="Unassembled WGS sequence"/>
</dbReference>
<evidence type="ECO:0000313" key="2">
    <source>
        <dbReference type="Proteomes" id="UP000250321"/>
    </source>
</evidence>
<accession>A0A314ZTV7</accession>
<comment type="caution">
    <text evidence="1">The sequence shown here is derived from an EMBL/GenBank/DDBJ whole genome shotgun (WGS) entry which is preliminary data.</text>
</comment>
<evidence type="ECO:0000313" key="1">
    <source>
        <dbReference type="EMBL" id="PQQ21783.1"/>
    </source>
</evidence>
<gene>
    <name evidence="1" type="ORF">Pyn_19821</name>
</gene>